<evidence type="ECO:0000313" key="1">
    <source>
        <dbReference type="EMBL" id="EFX00494.1"/>
    </source>
</evidence>
<protein>
    <recommendedName>
        <fullName evidence="3">Fun14 family protein</fullName>
    </recommendedName>
</protein>
<gene>
    <name evidence="1" type="ORF">CMQ_7496</name>
</gene>
<name>F0XQ10_GROCL</name>
<keyword evidence="2" id="KW-1185">Reference proteome</keyword>
<dbReference type="EMBL" id="GL629801">
    <property type="protein sequence ID" value="EFX00494.1"/>
    <property type="molecule type" value="Genomic_DNA"/>
</dbReference>
<dbReference type="InParanoid" id="F0XQ10"/>
<evidence type="ECO:0000313" key="2">
    <source>
        <dbReference type="Proteomes" id="UP000007796"/>
    </source>
</evidence>
<reference evidence="1 2" key="1">
    <citation type="journal article" date="2011" name="Proc. Natl. Acad. Sci. U.S.A.">
        <title>Genome and transcriptome analyses of the mountain pine beetle-fungal symbiont Grosmannia clavigera, a lodgepole pine pathogen.</title>
        <authorList>
            <person name="DiGuistini S."/>
            <person name="Wang Y."/>
            <person name="Liao N.Y."/>
            <person name="Taylor G."/>
            <person name="Tanguay P."/>
            <person name="Feau N."/>
            <person name="Henrissat B."/>
            <person name="Chan S.K."/>
            <person name="Hesse-Orce U."/>
            <person name="Alamouti S.M."/>
            <person name="Tsui C.K.M."/>
            <person name="Docking R.T."/>
            <person name="Levasseur A."/>
            <person name="Haridas S."/>
            <person name="Robertson G."/>
            <person name="Birol I."/>
            <person name="Holt R.A."/>
            <person name="Marra M.A."/>
            <person name="Hamelin R.C."/>
            <person name="Hirst M."/>
            <person name="Jones S.J.M."/>
            <person name="Bohlmann J."/>
            <person name="Breuil C."/>
        </authorList>
    </citation>
    <scope>NUCLEOTIDE SEQUENCE [LARGE SCALE GENOMIC DNA]</scope>
    <source>
        <strain evidence="2">kw1407 / UAMH 11150</strain>
    </source>
</reference>
<evidence type="ECO:0008006" key="3">
    <source>
        <dbReference type="Google" id="ProtNLM"/>
    </source>
</evidence>
<dbReference type="HOGENOM" id="CLU_1396466_0_0_1"/>
<dbReference type="GeneID" id="25981046"/>
<dbReference type="RefSeq" id="XP_014169976.1">
    <property type="nucleotide sequence ID" value="XM_014314501.1"/>
</dbReference>
<accession>F0XQ10</accession>
<dbReference type="AlphaFoldDB" id="F0XQ10"/>
<dbReference type="Proteomes" id="UP000007796">
    <property type="component" value="Unassembled WGS sequence"/>
</dbReference>
<dbReference type="OrthoDB" id="3990500at2759"/>
<organism evidence="2">
    <name type="scientific">Grosmannia clavigera (strain kw1407 / UAMH 11150)</name>
    <name type="common">Blue stain fungus</name>
    <name type="synonym">Graphiocladiella clavigera</name>
    <dbReference type="NCBI Taxonomy" id="655863"/>
    <lineage>
        <taxon>Eukaryota</taxon>
        <taxon>Fungi</taxon>
        <taxon>Dikarya</taxon>
        <taxon>Ascomycota</taxon>
        <taxon>Pezizomycotina</taxon>
        <taxon>Sordariomycetes</taxon>
        <taxon>Sordariomycetidae</taxon>
        <taxon>Ophiostomatales</taxon>
        <taxon>Ophiostomataceae</taxon>
        <taxon>Leptographium</taxon>
    </lineage>
</organism>
<dbReference type="STRING" id="655863.F0XQ10"/>
<sequence>MATNILSASCRQSLLGRTARLGQQTRQLQLVPGTAYRRMASEATPAFRASKSASSSARNRHFYAMAAAFPLAIFSLDSRPAGLSLVPEASQEAQRPSPGYHLPLNAQLATQISKGSLSGFLAGLLVSIFSRSLVLLLGVAISLQSVAAKLGVDLVHTLKLKERANSSKILTALSRNTAFKLSFGIAFTLAAFAHF</sequence>
<dbReference type="eggNOG" id="ENOG502SEUQ">
    <property type="taxonomic scope" value="Eukaryota"/>
</dbReference>
<proteinExistence type="predicted"/>